<dbReference type="EMBL" id="CAJNNW010029689">
    <property type="protein sequence ID" value="CAE8701153.1"/>
    <property type="molecule type" value="Genomic_DNA"/>
</dbReference>
<sequence>VISRGSDDLQGEISALRMLTAVHTASGQWGKAAKNALKAVTVARQLGNPEEQCGTLVLAVSALAAVIRE</sequence>
<evidence type="ECO:0008006" key="3">
    <source>
        <dbReference type="Google" id="ProtNLM"/>
    </source>
</evidence>
<reference evidence="1" key="1">
    <citation type="submission" date="2021-02" db="EMBL/GenBank/DDBJ databases">
        <authorList>
            <person name="Dougan E. K."/>
            <person name="Rhodes N."/>
            <person name="Thang M."/>
            <person name="Chan C."/>
        </authorList>
    </citation>
    <scope>NUCLEOTIDE SEQUENCE</scope>
</reference>
<gene>
    <name evidence="1" type="ORF">PGLA2088_LOCUS31911</name>
</gene>
<accession>A0A813KA55</accession>
<dbReference type="Proteomes" id="UP000626109">
    <property type="component" value="Unassembled WGS sequence"/>
</dbReference>
<dbReference type="InterPro" id="IPR011990">
    <property type="entry name" value="TPR-like_helical_dom_sf"/>
</dbReference>
<dbReference type="AlphaFoldDB" id="A0A813KA55"/>
<evidence type="ECO:0000313" key="1">
    <source>
        <dbReference type="EMBL" id="CAE8701153.1"/>
    </source>
</evidence>
<comment type="caution">
    <text evidence="1">The sequence shown here is derived from an EMBL/GenBank/DDBJ whole genome shotgun (WGS) entry which is preliminary data.</text>
</comment>
<organism evidence="1 2">
    <name type="scientific">Polarella glacialis</name>
    <name type="common">Dinoflagellate</name>
    <dbReference type="NCBI Taxonomy" id="89957"/>
    <lineage>
        <taxon>Eukaryota</taxon>
        <taxon>Sar</taxon>
        <taxon>Alveolata</taxon>
        <taxon>Dinophyceae</taxon>
        <taxon>Suessiales</taxon>
        <taxon>Suessiaceae</taxon>
        <taxon>Polarella</taxon>
    </lineage>
</organism>
<proteinExistence type="predicted"/>
<protein>
    <recommendedName>
        <fullName evidence="3">Anaphase-promoting complex subunit 5</fullName>
    </recommendedName>
</protein>
<name>A0A813KA55_POLGL</name>
<feature type="non-terminal residue" evidence="1">
    <location>
        <position position="1"/>
    </location>
</feature>
<evidence type="ECO:0000313" key="2">
    <source>
        <dbReference type="Proteomes" id="UP000626109"/>
    </source>
</evidence>
<dbReference type="Gene3D" id="1.25.40.10">
    <property type="entry name" value="Tetratricopeptide repeat domain"/>
    <property type="match status" value="1"/>
</dbReference>
<feature type="non-terminal residue" evidence="1">
    <location>
        <position position="69"/>
    </location>
</feature>